<dbReference type="AlphaFoldDB" id="X1LNX2"/>
<gene>
    <name evidence="2" type="ORF">S06H3_37122</name>
</gene>
<sequence>DRIYSLEISKLKRDRLSMFVDVIRAAIPGRLITYLTPAARMNYKQCIPFLEVAVEKGLIHYDEETHIYTTTDPGGRYIRAYDRLRKVLEEE</sequence>
<accession>X1LNX2</accession>
<dbReference type="Pfam" id="PF14947">
    <property type="entry name" value="HTH_45"/>
    <property type="match status" value="1"/>
</dbReference>
<feature type="non-terminal residue" evidence="2">
    <location>
        <position position="1"/>
    </location>
</feature>
<feature type="domain" description="ArnR1-like winged helix-turn-helix" evidence="1">
    <location>
        <begin position="12"/>
        <end position="87"/>
    </location>
</feature>
<name>X1LNX2_9ZZZZ</name>
<reference evidence="2" key="1">
    <citation type="journal article" date="2014" name="Front. Microbiol.">
        <title>High frequency of phylogenetically diverse reductive dehalogenase-homologous genes in deep subseafloor sedimentary metagenomes.</title>
        <authorList>
            <person name="Kawai M."/>
            <person name="Futagami T."/>
            <person name="Toyoda A."/>
            <person name="Takaki Y."/>
            <person name="Nishi S."/>
            <person name="Hori S."/>
            <person name="Arai W."/>
            <person name="Tsubouchi T."/>
            <person name="Morono Y."/>
            <person name="Uchiyama I."/>
            <person name="Ito T."/>
            <person name="Fujiyama A."/>
            <person name="Inagaki F."/>
            <person name="Takami H."/>
        </authorList>
    </citation>
    <scope>NUCLEOTIDE SEQUENCE</scope>
    <source>
        <strain evidence="2">Expedition CK06-06</strain>
    </source>
</reference>
<evidence type="ECO:0000259" key="1">
    <source>
        <dbReference type="Pfam" id="PF14947"/>
    </source>
</evidence>
<protein>
    <recommendedName>
        <fullName evidence="1">ArnR1-like winged helix-turn-helix domain-containing protein</fullName>
    </recommendedName>
</protein>
<dbReference type="InterPro" id="IPR036388">
    <property type="entry name" value="WH-like_DNA-bd_sf"/>
</dbReference>
<proteinExistence type="predicted"/>
<dbReference type="InterPro" id="IPR038723">
    <property type="entry name" value="ArnR1-like_HTH"/>
</dbReference>
<comment type="caution">
    <text evidence="2">The sequence shown here is derived from an EMBL/GenBank/DDBJ whole genome shotgun (WGS) entry which is preliminary data.</text>
</comment>
<dbReference type="Gene3D" id="1.10.10.10">
    <property type="entry name" value="Winged helix-like DNA-binding domain superfamily/Winged helix DNA-binding domain"/>
    <property type="match status" value="1"/>
</dbReference>
<dbReference type="EMBL" id="BARV01022525">
    <property type="protein sequence ID" value="GAI21042.1"/>
    <property type="molecule type" value="Genomic_DNA"/>
</dbReference>
<organism evidence="2">
    <name type="scientific">marine sediment metagenome</name>
    <dbReference type="NCBI Taxonomy" id="412755"/>
    <lineage>
        <taxon>unclassified sequences</taxon>
        <taxon>metagenomes</taxon>
        <taxon>ecological metagenomes</taxon>
    </lineage>
</organism>
<evidence type="ECO:0000313" key="2">
    <source>
        <dbReference type="EMBL" id="GAI21042.1"/>
    </source>
</evidence>